<dbReference type="Proteomes" id="UP000469385">
    <property type="component" value="Unassembled WGS sequence"/>
</dbReference>
<dbReference type="GO" id="GO:0003677">
    <property type="term" value="F:DNA binding"/>
    <property type="evidence" value="ECO:0007669"/>
    <property type="project" value="UniProtKB-KW"/>
</dbReference>
<evidence type="ECO:0000256" key="3">
    <source>
        <dbReference type="ARBA" id="ARBA00023163"/>
    </source>
</evidence>
<dbReference type="InterPro" id="IPR018490">
    <property type="entry name" value="cNMP-bd_dom_sf"/>
</dbReference>
<dbReference type="InterPro" id="IPR012318">
    <property type="entry name" value="HTH_CRP"/>
</dbReference>
<dbReference type="PROSITE" id="PS50042">
    <property type="entry name" value="CNMP_BINDING_3"/>
    <property type="match status" value="1"/>
</dbReference>
<dbReference type="PANTHER" id="PTHR24567">
    <property type="entry name" value="CRP FAMILY TRANSCRIPTIONAL REGULATORY PROTEIN"/>
    <property type="match status" value="1"/>
</dbReference>
<name>A0A6N8IR13_9BURK</name>
<keyword evidence="2" id="KW-0238">DNA-binding</keyword>
<dbReference type="GO" id="GO:0003700">
    <property type="term" value="F:DNA-binding transcription factor activity"/>
    <property type="evidence" value="ECO:0007669"/>
    <property type="project" value="TreeGrafter"/>
</dbReference>
<dbReference type="Gene3D" id="2.60.120.10">
    <property type="entry name" value="Jelly Rolls"/>
    <property type="match status" value="1"/>
</dbReference>
<dbReference type="SUPFAM" id="SSF46785">
    <property type="entry name" value="Winged helix' DNA-binding domain"/>
    <property type="match status" value="1"/>
</dbReference>
<dbReference type="Gene3D" id="1.10.10.10">
    <property type="entry name" value="Winged helix-like DNA-binding domain superfamily/Winged helix DNA-binding domain"/>
    <property type="match status" value="1"/>
</dbReference>
<evidence type="ECO:0000313" key="7">
    <source>
        <dbReference type="Proteomes" id="UP000469385"/>
    </source>
</evidence>
<proteinExistence type="predicted"/>
<keyword evidence="7" id="KW-1185">Reference proteome</keyword>
<dbReference type="SMART" id="SM00100">
    <property type="entry name" value="cNMP"/>
    <property type="match status" value="1"/>
</dbReference>
<evidence type="ECO:0000256" key="2">
    <source>
        <dbReference type="ARBA" id="ARBA00023125"/>
    </source>
</evidence>
<dbReference type="InterPro" id="IPR036388">
    <property type="entry name" value="WH-like_DNA-bd_sf"/>
</dbReference>
<evidence type="ECO:0000259" key="4">
    <source>
        <dbReference type="PROSITE" id="PS50042"/>
    </source>
</evidence>
<dbReference type="Pfam" id="PF00027">
    <property type="entry name" value="cNMP_binding"/>
    <property type="match status" value="1"/>
</dbReference>
<evidence type="ECO:0000259" key="5">
    <source>
        <dbReference type="PROSITE" id="PS51063"/>
    </source>
</evidence>
<dbReference type="AlphaFoldDB" id="A0A6N8IR13"/>
<organism evidence="6 7">
    <name type="scientific">Ramlibacter pinisoli</name>
    <dbReference type="NCBI Taxonomy" id="2682844"/>
    <lineage>
        <taxon>Bacteria</taxon>
        <taxon>Pseudomonadati</taxon>
        <taxon>Pseudomonadota</taxon>
        <taxon>Betaproteobacteria</taxon>
        <taxon>Burkholderiales</taxon>
        <taxon>Comamonadaceae</taxon>
        <taxon>Ramlibacter</taxon>
    </lineage>
</organism>
<accession>A0A6N8IR13</accession>
<dbReference type="GO" id="GO:0005829">
    <property type="term" value="C:cytosol"/>
    <property type="evidence" value="ECO:0007669"/>
    <property type="project" value="TreeGrafter"/>
</dbReference>
<evidence type="ECO:0000313" key="6">
    <source>
        <dbReference type="EMBL" id="MVQ29331.1"/>
    </source>
</evidence>
<dbReference type="Pfam" id="PF13545">
    <property type="entry name" value="HTH_Crp_2"/>
    <property type="match status" value="1"/>
</dbReference>
<keyword evidence="1" id="KW-0805">Transcription regulation</keyword>
<feature type="domain" description="Cyclic nucleotide-binding" evidence="4">
    <location>
        <begin position="17"/>
        <end position="120"/>
    </location>
</feature>
<dbReference type="SUPFAM" id="SSF51206">
    <property type="entry name" value="cAMP-binding domain-like"/>
    <property type="match status" value="1"/>
</dbReference>
<dbReference type="PANTHER" id="PTHR24567:SF26">
    <property type="entry name" value="REGULATORY PROTEIN YEIL"/>
    <property type="match status" value="1"/>
</dbReference>
<sequence>MPRTIQPSSLGLRTIDLLQDLPVSRLDAISQQCDWRHYEAGQPLVARDAADRDLHMIVSGTVRVTSYSEGGRETSFRDLQAGTSYGEVSALDGLPRSVDVVALTSAVIASLPPAAFRALLRDEWMVNERVLLRLTDLVRRLTGRVLDLSTQSVQQRLCAELLRLSLAAGTEGNTARIDPAPRHADLASLVSTYREQVTRELSALVKQGVLAKDGSALLVIDLQRLRSLVP</sequence>
<dbReference type="PROSITE" id="PS51063">
    <property type="entry name" value="HTH_CRP_2"/>
    <property type="match status" value="1"/>
</dbReference>
<dbReference type="EMBL" id="WSEL01000003">
    <property type="protein sequence ID" value="MVQ29331.1"/>
    <property type="molecule type" value="Genomic_DNA"/>
</dbReference>
<dbReference type="RefSeq" id="WP_157397344.1">
    <property type="nucleotide sequence ID" value="NZ_WSEL01000003.1"/>
</dbReference>
<dbReference type="InterPro" id="IPR050397">
    <property type="entry name" value="Env_Response_Regulators"/>
</dbReference>
<comment type="caution">
    <text evidence="6">The sequence shown here is derived from an EMBL/GenBank/DDBJ whole genome shotgun (WGS) entry which is preliminary data.</text>
</comment>
<evidence type="ECO:0000256" key="1">
    <source>
        <dbReference type="ARBA" id="ARBA00023015"/>
    </source>
</evidence>
<protein>
    <submittedName>
        <fullName evidence="6">Cyclic nucleotide-binding domain-containing protein</fullName>
    </submittedName>
</protein>
<dbReference type="CDD" id="cd00038">
    <property type="entry name" value="CAP_ED"/>
    <property type="match status" value="1"/>
</dbReference>
<dbReference type="InterPro" id="IPR036390">
    <property type="entry name" value="WH_DNA-bd_sf"/>
</dbReference>
<gene>
    <name evidence="6" type="ORF">GON04_07730</name>
</gene>
<reference evidence="6 7" key="1">
    <citation type="submission" date="2019-12" db="EMBL/GenBank/DDBJ databases">
        <authorList>
            <person name="Huq M.A."/>
        </authorList>
    </citation>
    <scope>NUCLEOTIDE SEQUENCE [LARGE SCALE GENOMIC DNA]</scope>
    <source>
        <strain evidence="6 7">MAH-25</strain>
    </source>
</reference>
<dbReference type="InterPro" id="IPR000595">
    <property type="entry name" value="cNMP-bd_dom"/>
</dbReference>
<feature type="domain" description="HTH crp-type" evidence="5">
    <location>
        <begin position="151"/>
        <end position="223"/>
    </location>
</feature>
<dbReference type="InterPro" id="IPR014710">
    <property type="entry name" value="RmlC-like_jellyroll"/>
</dbReference>
<keyword evidence="3" id="KW-0804">Transcription</keyword>